<dbReference type="GO" id="GO:0016298">
    <property type="term" value="F:lipase activity"/>
    <property type="evidence" value="ECO:0007669"/>
    <property type="project" value="InterPro"/>
</dbReference>
<dbReference type="Proteomes" id="UP001461498">
    <property type="component" value="Unassembled WGS sequence"/>
</dbReference>
<dbReference type="EMBL" id="JAPXFL010000004">
    <property type="protein sequence ID" value="KAK9507394.1"/>
    <property type="molecule type" value="Genomic_DNA"/>
</dbReference>
<dbReference type="PRINTS" id="PR00821">
    <property type="entry name" value="TAGLIPASE"/>
</dbReference>
<evidence type="ECO:0000313" key="8">
    <source>
        <dbReference type="Proteomes" id="UP001461498"/>
    </source>
</evidence>
<protein>
    <recommendedName>
        <fullName evidence="6">Lipase domain-containing protein</fullName>
    </recommendedName>
</protein>
<feature type="chain" id="PRO_5043530782" description="Lipase domain-containing protein" evidence="5">
    <location>
        <begin position="21"/>
        <end position="348"/>
    </location>
</feature>
<feature type="domain" description="Lipase" evidence="6">
    <location>
        <begin position="66"/>
        <end position="341"/>
    </location>
</feature>
<comment type="subcellular location">
    <subcellularLocation>
        <location evidence="1">Secreted</location>
    </subcellularLocation>
</comment>
<reference evidence="7 8" key="1">
    <citation type="submission" date="2022-12" db="EMBL/GenBank/DDBJ databases">
        <title>Chromosome-level genome assembly of true bugs.</title>
        <authorList>
            <person name="Ma L."/>
            <person name="Li H."/>
        </authorList>
    </citation>
    <scope>NUCLEOTIDE SEQUENCE [LARGE SCALE GENOMIC DNA]</scope>
    <source>
        <strain evidence="7">Lab_2022b</strain>
    </source>
</reference>
<feature type="signal peptide" evidence="5">
    <location>
        <begin position="1"/>
        <end position="20"/>
    </location>
</feature>
<dbReference type="Pfam" id="PF00151">
    <property type="entry name" value="Lipase"/>
    <property type="match status" value="1"/>
</dbReference>
<dbReference type="Gene3D" id="3.40.50.1820">
    <property type="entry name" value="alpha/beta hydrolase"/>
    <property type="match status" value="1"/>
</dbReference>
<keyword evidence="3" id="KW-0964">Secreted</keyword>
<evidence type="ECO:0000313" key="7">
    <source>
        <dbReference type="EMBL" id="KAK9507394.1"/>
    </source>
</evidence>
<evidence type="ECO:0000256" key="5">
    <source>
        <dbReference type="SAM" id="SignalP"/>
    </source>
</evidence>
<evidence type="ECO:0000256" key="1">
    <source>
        <dbReference type="ARBA" id="ARBA00004613"/>
    </source>
</evidence>
<name>A0AAW1D8R1_9HEMI</name>
<dbReference type="InterPro" id="IPR013818">
    <property type="entry name" value="Lipase"/>
</dbReference>
<dbReference type="InterPro" id="IPR029058">
    <property type="entry name" value="AB_hydrolase_fold"/>
</dbReference>
<proteinExistence type="inferred from homology"/>
<comment type="similarity">
    <text evidence="2 4">Belongs to the AB hydrolase superfamily. Lipase family.</text>
</comment>
<evidence type="ECO:0000256" key="4">
    <source>
        <dbReference type="RuleBase" id="RU004262"/>
    </source>
</evidence>
<evidence type="ECO:0000256" key="3">
    <source>
        <dbReference type="ARBA" id="ARBA00022525"/>
    </source>
</evidence>
<keyword evidence="5" id="KW-0732">Signal</keyword>
<dbReference type="PANTHER" id="PTHR11610:SF178">
    <property type="entry name" value="LIPASE MEMBER H-A-LIKE PROTEIN"/>
    <property type="match status" value="1"/>
</dbReference>
<dbReference type="SUPFAM" id="SSF53474">
    <property type="entry name" value="alpha/beta-Hydrolases"/>
    <property type="match status" value="1"/>
</dbReference>
<evidence type="ECO:0000259" key="6">
    <source>
        <dbReference type="Pfam" id="PF00151"/>
    </source>
</evidence>
<dbReference type="PANTHER" id="PTHR11610">
    <property type="entry name" value="LIPASE"/>
    <property type="match status" value="1"/>
</dbReference>
<evidence type="ECO:0000256" key="2">
    <source>
        <dbReference type="ARBA" id="ARBA00010701"/>
    </source>
</evidence>
<dbReference type="GO" id="GO:0005615">
    <property type="term" value="C:extracellular space"/>
    <property type="evidence" value="ECO:0007669"/>
    <property type="project" value="TreeGrafter"/>
</dbReference>
<gene>
    <name evidence="7" type="ORF">O3M35_007259</name>
</gene>
<sequence length="348" mass="38841">MIIYIAVFVYFTGFISNALSQGEYSELELMKSYHDYELLESFYNYDKNGVPVNYPFQLEFSFLDVKNYVRFYLYNKNDHNDRIELKINDTSPLRLPQYWKPGAPVKIFIHGYVGNSTVPQMEMLKNKLLERNEGLNVIALDYGPLAHKLYPIAAHYSEDVGKIGSQLIDFLIENGAKTTDFHVIGLSLGAHIAGFVGYNVKSGKIARVTALDAPTIGFIIVGKHGRVDKDDAEFVDCIHTCSGTASFMEHMCHADFYPNGGKSPQPGCGTGVTAMGCSHVRSQDYFTESAEKGHLFYALTCQELTKDGPNDCVDEGALMGYPADQKLQGIFYVETGSKYPFSNTHTTV</sequence>
<dbReference type="AlphaFoldDB" id="A0AAW1D8R1"/>
<accession>A0AAW1D8R1</accession>
<comment type="caution">
    <text evidence="7">The sequence shown here is derived from an EMBL/GenBank/DDBJ whole genome shotgun (WGS) entry which is preliminary data.</text>
</comment>
<dbReference type="GO" id="GO:0016042">
    <property type="term" value="P:lipid catabolic process"/>
    <property type="evidence" value="ECO:0007669"/>
    <property type="project" value="TreeGrafter"/>
</dbReference>
<organism evidence="7 8">
    <name type="scientific">Rhynocoris fuscipes</name>
    <dbReference type="NCBI Taxonomy" id="488301"/>
    <lineage>
        <taxon>Eukaryota</taxon>
        <taxon>Metazoa</taxon>
        <taxon>Ecdysozoa</taxon>
        <taxon>Arthropoda</taxon>
        <taxon>Hexapoda</taxon>
        <taxon>Insecta</taxon>
        <taxon>Pterygota</taxon>
        <taxon>Neoptera</taxon>
        <taxon>Paraneoptera</taxon>
        <taxon>Hemiptera</taxon>
        <taxon>Heteroptera</taxon>
        <taxon>Panheteroptera</taxon>
        <taxon>Cimicomorpha</taxon>
        <taxon>Reduviidae</taxon>
        <taxon>Harpactorinae</taxon>
        <taxon>Harpactorini</taxon>
        <taxon>Rhynocoris</taxon>
    </lineage>
</organism>
<dbReference type="InterPro" id="IPR000734">
    <property type="entry name" value="TAG_lipase"/>
</dbReference>
<keyword evidence="8" id="KW-1185">Reference proteome</keyword>